<gene>
    <name evidence="2" type="ORF">ZHAS_00007623</name>
</gene>
<dbReference type="AlphaFoldDB" id="A0A084VQ50"/>
<organism evidence="2">
    <name type="scientific">Anopheles sinensis</name>
    <name type="common">Mosquito</name>
    <dbReference type="NCBI Taxonomy" id="74873"/>
    <lineage>
        <taxon>Eukaryota</taxon>
        <taxon>Metazoa</taxon>
        <taxon>Ecdysozoa</taxon>
        <taxon>Arthropoda</taxon>
        <taxon>Hexapoda</taxon>
        <taxon>Insecta</taxon>
        <taxon>Pterygota</taxon>
        <taxon>Neoptera</taxon>
        <taxon>Endopterygota</taxon>
        <taxon>Diptera</taxon>
        <taxon>Nematocera</taxon>
        <taxon>Culicoidea</taxon>
        <taxon>Culicidae</taxon>
        <taxon>Anophelinae</taxon>
        <taxon>Anopheles</taxon>
    </lineage>
</organism>
<dbReference type="Proteomes" id="UP000030765">
    <property type="component" value="Unassembled WGS sequence"/>
</dbReference>
<dbReference type="EMBL" id="KE525003">
    <property type="protein sequence ID" value="KFB40094.1"/>
    <property type="molecule type" value="Genomic_DNA"/>
</dbReference>
<keyword evidence="4" id="KW-1185">Reference proteome</keyword>
<sequence length="133" mass="14409">MHKCVGFSYYYRLVSTASSEGRNILCIGSIADSRDLRGANNGNDPINGPHFFSHLTSSPPSREQSTGGPQNSQTRATPRVKERKVRRTQDRVVQKSTRKKSGHLRHIPGGGRKQGAMGKADQKAKALPPGGNG</sequence>
<reference evidence="3" key="2">
    <citation type="submission" date="2020-05" db="UniProtKB">
        <authorList>
            <consortium name="EnsemblMetazoa"/>
        </authorList>
    </citation>
    <scope>IDENTIFICATION</scope>
</reference>
<reference evidence="2 4" key="1">
    <citation type="journal article" date="2014" name="BMC Genomics">
        <title>Genome sequence of Anopheles sinensis provides insight into genetics basis of mosquito competence for malaria parasites.</title>
        <authorList>
            <person name="Zhou D."/>
            <person name="Zhang D."/>
            <person name="Ding G."/>
            <person name="Shi L."/>
            <person name="Hou Q."/>
            <person name="Ye Y."/>
            <person name="Xu Y."/>
            <person name="Zhou H."/>
            <person name="Xiong C."/>
            <person name="Li S."/>
            <person name="Yu J."/>
            <person name="Hong S."/>
            <person name="Yu X."/>
            <person name="Zou P."/>
            <person name="Chen C."/>
            <person name="Chang X."/>
            <person name="Wang W."/>
            <person name="Lv Y."/>
            <person name="Sun Y."/>
            <person name="Ma L."/>
            <person name="Shen B."/>
            <person name="Zhu C."/>
        </authorList>
    </citation>
    <scope>NUCLEOTIDE SEQUENCE [LARGE SCALE GENOMIC DNA]</scope>
</reference>
<proteinExistence type="predicted"/>
<name>A0A084VQ50_ANOSI</name>
<dbReference type="EnsemblMetazoa" id="ASIC007623-RA">
    <property type="protein sequence ID" value="ASIC007623-PA"/>
    <property type="gene ID" value="ASIC007623"/>
</dbReference>
<evidence type="ECO:0000313" key="4">
    <source>
        <dbReference type="Proteomes" id="UP000030765"/>
    </source>
</evidence>
<evidence type="ECO:0000313" key="3">
    <source>
        <dbReference type="EnsemblMetazoa" id="ASIC007623-PA"/>
    </source>
</evidence>
<feature type="compositionally biased region" description="Polar residues" evidence="1">
    <location>
        <begin position="54"/>
        <end position="76"/>
    </location>
</feature>
<feature type="region of interest" description="Disordered" evidence="1">
    <location>
        <begin position="32"/>
        <end position="133"/>
    </location>
</feature>
<feature type="compositionally biased region" description="Basic residues" evidence="1">
    <location>
        <begin position="96"/>
        <end position="106"/>
    </location>
</feature>
<evidence type="ECO:0000256" key="1">
    <source>
        <dbReference type="SAM" id="MobiDB-lite"/>
    </source>
</evidence>
<accession>A0A084VQ50</accession>
<dbReference type="VEuPathDB" id="VectorBase:ASIC007623"/>
<protein>
    <submittedName>
        <fullName evidence="2 3">Voltage-gated chloride channel, putative</fullName>
    </submittedName>
</protein>
<evidence type="ECO:0000313" key="2">
    <source>
        <dbReference type="EMBL" id="KFB40094.1"/>
    </source>
</evidence>
<dbReference type="EMBL" id="ATLV01015128">
    <property type="status" value="NOT_ANNOTATED_CDS"/>
    <property type="molecule type" value="Genomic_DNA"/>
</dbReference>